<dbReference type="Proteomes" id="UP001176961">
    <property type="component" value="Unassembled WGS sequence"/>
</dbReference>
<name>A0AA36DTX1_CYLNA</name>
<evidence type="ECO:0000313" key="1">
    <source>
        <dbReference type="EMBL" id="CAJ0593002.1"/>
    </source>
</evidence>
<gene>
    <name evidence="1" type="ORF">CYNAS_LOCUS4985</name>
</gene>
<evidence type="ECO:0000313" key="2">
    <source>
        <dbReference type="Proteomes" id="UP001176961"/>
    </source>
</evidence>
<reference evidence="1" key="1">
    <citation type="submission" date="2023-07" db="EMBL/GenBank/DDBJ databases">
        <authorList>
            <consortium name="CYATHOMIX"/>
        </authorList>
    </citation>
    <scope>NUCLEOTIDE SEQUENCE</scope>
    <source>
        <strain evidence="1">N/A</strain>
    </source>
</reference>
<comment type="caution">
    <text evidence="1">The sequence shown here is derived from an EMBL/GenBank/DDBJ whole genome shotgun (WGS) entry which is preliminary data.</text>
</comment>
<proteinExistence type="predicted"/>
<accession>A0AA36DTX1</accession>
<dbReference type="AlphaFoldDB" id="A0AA36DTX1"/>
<keyword evidence="2" id="KW-1185">Reference proteome</keyword>
<sequence>MRSNMGNLRRKTQKEAMLIIVCAQRVSHLGADSFSFACGKSQIPSKVSVAHSPFFQASNWSAMYVRICS</sequence>
<organism evidence="1 2">
    <name type="scientific">Cylicocyclus nassatus</name>
    <name type="common">Nematode worm</name>
    <dbReference type="NCBI Taxonomy" id="53992"/>
    <lineage>
        <taxon>Eukaryota</taxon>
        <taxon>Metazoa</taxon>
        <taxon>Ecdysozoa</taxon>
        <taxon>Nematoda</taxon>
        <taxon>Chromadorea</taxon>
        <taxon>Rhabditida</taxon>
        <taxon>Rhabditina</taxon>
        <taxon>Rhabditomorpha</taxon>
        <taxon>Strongyloidea</taxon>
        <taxon>Strongylidae</taxon>
        <taxon>Cylicocyclus</taxon>
    </lineage>
</organism>
<protein>
    <submittedName>
        <fullName evidence="1">Uncharacterized protein</fullName>
    </submittedName>
</protein>
<dbReference type="EMBL" id="CATQJL010000112">
    <property type="protein sequence ID" value="CAJ0593002.1"/>
    <property type="molecule type" value="Genomic_DNA"/>
</dbReference>